<dbReference type="RefSeq" id="XP_001797575.1">
    <property type="nucleotide sequence ID" value="XM_001797523.1"/>
</dbReference>
<dbReference type="InParanoid" id="Q0ULY8"/>
<name>Q0ULY8_PHANO</name>
<dbReference type="AlphaFoldDB" id="Q0ULY8"/>
<organism evidence="1 2">
    <name type="scientific">Phaeosphaeria nodorum (strain SN15 / ATCC MYA-4574 / FGSC 10173)</name>
    <name type="common">Glume blotch fungus</name>
    <name type="synonym">Parastagonospora nodorum</name>
    <dbReference type="NCBI Taxonomy" id="321614"/>
    <lineage>
        <taxon>Eukaryota</taxon>
        <taxon>Fungi</taxon>
        <taxon>Dikarya</taxon>
        <taxon>Ascomycota</taxon>
        <taxon>Pezizomycotina</taxon>
        <taxon>Dothideomycetes</taxon>
        <taxon>Pleosporomycetidae</taxon>
        <taxon>Pleosporales</taxon>
        <taxon>Pleosporineae</taxon>
        <taxon>Phaeosphaeriaceae</taxon>
        <taxon>Parastagonospora</taxon>
    </lineage>
</organism>
<evidence type="ECO:0000313" key="2">
    <source>
        <dbReference type="Proteomes" id="UP000001055"/>
    </source>
</evidence>
<accession>Q0ULY8</accession>
<dbReference type="EMBL" id="CH445334">
    <property type="protein sequence ID" value="EAT85877.1"/>
    <property type="molecule type" value="Genomic_DNA"/>
</dbReference>
<dbReference type="HOGENOM" id="CLU_2574641_0_0_1"/>
<dbReference type="Proteomes" id="UP000001055">
    <property type="component" value="Unassembled WGS sequence"/>
</dbReference>
<protein>
    <submittedName>
        <fullName evidence="1">Uncharacterized protein</fullName>
    </submittedName>
</protein>
<sequence>MSSGREWTCDNLSAAHFLESSAPKHKIDRRRPHSAALDGFSYSARQAIGWEYSYLRLALLGKLHPGANCPSGTAAIPLLGP</sequence>
<dbReference type="GeneID" id="5974465"/>
<proteinExistence type="predicted"/>
<gene>
    <name evidence="1" type="ORF">SNOG_07226</name>
</gene>
<dbReference type="KEGG" id="pno:SNOG_07226"/>
<reference evidence="2" key="1">
    <citation type="journal article" date="2007" name="Plant Cell">
        <title>Dothideomycete-plant interactions illuminated by genome sequencing and EST analysis of the wheat pathogen Stagonospora nodorum.</title>
        <authorList>
            <person name="Hane J.K."/>
            <person name="Lowe R.G."/>
            <person name="Solomon P.S."/>
            <person name="Tan K.C."/>
            <person name="Schoch C.L."/>
            <person name="Spatafora J.W."/>
            <person name="Crous P.W."/>
            <person name="Kodira C."/>
            <person name="Birren B.W."/>
            <person name="Galagan J.E."/>
            <person name="Torriani S.F."/>
            <person name="McDonald B.A."/>
            <person name="Oliver R.P."/>
        </authorList>
    </citation>
    <scope>NUCLEOTIDE SEQUENCE [LARGE SCALE GENOMIC DNA]</scope>
    <source>
        <strain evidence="2">SN15 / ATCC MYA-4574 / FGSC 10173</strain>
    </source>
</reference>
<evidence type="ECO:0000313" key="1">
    <source>
        <dbReference type="EMBL" id="EAT85877.1"/>
    </source>
</evidence>